<protein>
    <recommendedName>
        <fullName evidence="8">Fimbrin</fullName>
    </recommendedName>
    <alternativeName>
        <fullName evidence="7">Nuclear transport factor 2</fullName>
    </alternativeName>
</protein>
<gene>
    <name evidence="16" type="ORF">BZG36_04047</name>
</gene>
<dbReference type="SMART" id="SM00033">
    <property type="entry name" value="CH"/>
    <property type="match status" value="4"/>
</dbReference>
<keyword evidence="10" id="KW-1133">Transmembrane helix</keyword>
<evidence type="ECO:0000256" key="8">
    <source>
        <dbReference type="ARBA" id="ARBA00073963"/>
    </source>
</evidence>
<dbReference type="InterPro" id="IPR036872">
    <property type="entry name" value="CH_dom_sf"/>
</dbReference>
<evidence type="ECO:0000256" key="3">
    <source>
        <dbReference type="ARBA" id="ARBA00022723"/>
    </source>
</evidence>
<dbReference type="Gene3D" id="1.10.418.10">
    <property type="entry name" value="Calponin-like domain"/>
    <property type="match status" value="4"/>
</dbReference>
<dbReference type="InterPro" id="IPR001589">
    <property type="entry name" value="Actinin_actin-bd_CS"/>
</dbReference>
<keyword evidence="10" id="KW-0812">Transmembrane</keyword>
<dbReference type="InterPro" id="IPR007177">
    <property type="entry name" value="Tsr3_C"/>
</dbReference>
<evidence type="ECO:0000313" key="16">
    <source>
        <dbReference type="EMBL" id="OZJ03981.1"/>
    </source>
</evidence>
<dbReference type="PROSITE" id="PS50086">
    <property type="entry name" value="TBC_RABGAP"/>
    <property type="match status" value="1"/>
</dbReference>
<feature type="region of interest" description="Disordered" evidence="9">
    <location>
        <begin position="1625"/>
        <end position="1652"/>
    </location>
</feature>
<comment type="caution">
    <text evidence="16">The sequence shown here is derived from an EMBL/GenBank/DDBJ whole genome shotgun (WGS) entry which is preliminary data.</text>
</comment>
<feature type="compositionally biased region" description="Polar residues" evidence="9">
    <location>
        <begin position="1450"/>
        <end position="1460"/>
    </location>
</feature>
<dbReference type="SUPFAM" id="SSF54427">
    <property type="entry name" value="NTF2-like"/>
    <property type="match status" value="1"/>
</dbReference>
<evidence type="ECO:0000259" key="11">
    <source>
        <dbReference type="PROSITE" id="PS50021"/>
    </source>
</evidence>
<dbReference type="InterPro" id="IPR001715">
    <property type="entry name" value="CH_dom"/>
</dbReference>
<feature type="domain" description="N-acetyltransferase" evidence="15">
    <location>
        <begin position="1119"/>
        <end position="1298"/>
    </location>
</feature>
<reference evidence="16 17" key="1">
    <citation type="journal article" date="2017" name="Mycologia">
        <title>Bifiguratus adelaidae, gen. et sp. nov., a new member of Mucoromycotina in endophytic and soil-dwelling habitats.</title>
        <authorList>
            <person name="Torres-Cruz T.J."/>
            <person name="Billingsley Tobias T.L."/>
            <person name="Almatruk M."/>
            <person name="Hesse C."/>
            <person name="Kuske C.R."/>
            <person name="Desiro A."/>
            <person name="Benucci G.M."/>
            <person name="Bonito G."/>
            <person name="Stajich J.E."/>
            <person name="Dunlap C."/>
            <person name="Arnold A.E."/>
            <person name="Porras-Alfaro A."/>
        </authorList>
    </citation>
    <scope>NUCLEOTIDE SEQUENCE [LARGE SCALE GENOMIC DNA]</scope>
    <source>
        <strain evidence="16 17">AZ0501</strain>
    </source>
</reference>
<evidence type="ECO:0000256" key="4">
    <source>
        <dbReference type="ARBA" id="ARBA00022737"/>
    </source>
</evidence>
<evidence type="ECO:0000256" key="1">
    <source>
        <dbReference type="ARBA" id="ARBA00004496"/>
    </source>
</evidence>
<dbReference type="InterPro" id="IPR011992">
    <property type="entry name" value="EF-hand-dom_pair"/>
</dbReference>
<feature type="region of interest" description="Disordered" evidence="9">
    <location>
        <begin position="1379"/>
        <end position="1415"/>
    </location>
</feature>
<dbReference type="SUPFAM" id="SSF55729">
    <property type="entry name" value="Acyl-CoA N-acyltransferases (Nat)"/>
    <property type="match status" value="1"/>
</dbReference>
<dbReference type="Gene3D" id="3.40.630.30">
    <property type="match status" value="1"/>
</dbReference>
<evidence type="ECO:0000256" key="2">
    <source>
        <dbReference type="ARBA" id="ARBA00022490"/>
    </source>
</evidence>
<organism evidence="16 17">
    <name type="scientific">Bifiguratus adelaidae</name>
    <dbReference type="NCBI Taxonomy" id="1938954"/>
    <lineage>
        <taxon>Eukaryota</taxon>
        <taxon>Fungi</taxon>
        <taxon>Fungi incertae sedis</taxon>
        <taxon>Mucoromycota</taxon>
        <taxon>Mucoromycotina</taxon>
        <taxon>Endogonomycetes</taxon>
        <taxon>Endogonales</taxon>
        <taxon>Endogonales incertae sedis</taxon>
        <taxon>Bifiguratus</taxon>
    </lineage>
</organism>
<dbReference type="InterPro" id="IPR000182">
    <property type="entry name" value="GNAT_dom"/>
</dbReference>
<dbReference type="GO" id="GO:0051015">
    <property type="term" value="F:actin filament binding"/>
    <property type="evidence" value="ECO:0007669"/>
    <property type="project" value="InterPro"/>
</dbReference>
<feature type="domain" description="NTF2" evidence="13">
    <location>
        <begin position="859"/>
        <end position="985"/>
    </location>
</feature>
<evidence type="ECO:0000259" key="13">
    <source>
        <dbReference type="PROSITE" id="PS50177"/>
    </source>
</evidence>
<feature type="domain" description="Rab-GAP TBC" evidence="12">
    <location>
        <begin position="1826"/>
        <end position="1921"/>
    </location>
</feature>
<dbReference type="SMART" id="SM00054">
    <property type="entry name" value="EFh"/>
    <property type="match status" value="2"/>
</dbReference>
<dbReference type="PROSITE" id="PS00020">
    <property type="entry name" value="ACTININ_2"/>
    <property type="match status" value="1"/>
</dbReference>
<keyword evidence="3" id="KW-0479">Metal-binding</keyword>
<evidence type="ECO:0000256" key="9">
    <source>
        <dbReference type="SAM" id="MobiDB-lite"/>
    </source>
</evidence>
<evidence type="ECO:0000313" key="17">
    <source>
        <dbReference type="Proteomes" id="UP000242875"/>
    </source>
</evidence>
<evidence type="ECO:0000259" key="12">
    <source>
        <dbReference type="PROSITE" id="PS50086"/>
    </source>
</evidence>
<dbReference type="GO" id="GO:0005884">
    <property type="term" value="C:actin filament"/>
    <property type="evidence" value="ECO:0007669"/>
    <property type="project" value="TreeGrafter"/>
</dbReference>
<accession>A0A261Y061</accession>
<dbReference type="InterPro" id="IPR000195">
    <property type="entry name" value="Rab-GAP-TBC_dom"/>
</dbReference>
<feature type="region of interest" description="Disordered" evidence="9">
    <location>
        <begin position="1450"/>
        <end position="1578"/>
    </location>
</feature>
<keyword evidence="4" id="KW-0677">Repeat</keyword>
<keyword evidence="6" id="KW-0009">Actin-binding</keyword>
<evidence type="ECO:0000259" key="15">
    <source>
        <dbReference type="PROSITE" id="PS51186"/>
    </source>
</evidence>
<dbReference type="PANTHER" id="PTHR19961:SF18">
    <property type="entry name" value="FI19014P1"/>
    <property type="match status" value="1"/>
</dbReference>
<dbReference type="GO" id="GO:0106388">
    <property type="term" value="F:rRNA small subunit aminocarboxypropyltransferase activity"/>
    <property type="evidence" value="ECO:0007669"/>
    <property type="project" value="InterPro"/>
</dbReference>
<feature type="compositionally biased region" description="Basic and acidic residues" evidence="9">
    <location>
        <begin position="1533"/>
        <end position="1546"/>
    </location>
</feature>
<dbReference type="InterPro" id="IPR035969">
    <property type="entry name" value="Rab-GAP_TBC_sf"/>
</dbReference>
<feature type="domain" description="Calponin-homology (CH)" evidence="11">
    <location>
        <begin position="667"/>
        <end position="773"/>
    </location>
</feature>
<dbReference type="SUPFAM" id="SSF47473">
    <property type="entry name" value="EF-hand"/>
    <property type="match status" value="1"/>
</dbReference>
<dbReference type="Pfam" id="PF00566">
    <property type="entry name" value="RabGAP-TBC"/>
    <property type="match status" value="1"/>
</dbReference>
<dbReference type="GO" id="GO:0016747">
    <property type="term" value="F:acyltransferase activity, transferring groups other than amino-acyl groups"/>
    <property type="evidence" value="ECO:0007669"/>
    <property type="project" value="InterPro"/>
</dbReference>
<dbReference type="InterPro" id="IPR018222">
    <property type="entry name" value="Nuclear_transport_factor_2_euk"/>
</dbReference>
<feature type="compositionally biased region" description="Polar residues" evidence="9">
    <location>
        <begin position="1549"/>
        <end position="1562"/>
    </location>
</feature>
<dbReference type="InterPro" id="IPR039959">
    <property type="entry name" value="Fimbrin/Plastin"/>
</dbReference>
<dbReference type="EMBL" id="MVBO01000059">
    <property type="protein sequence ID" value="OZJ03981.1"/>
    <property type="molecule type" value="Genomic_DNA"/>
</dbReference>
<feature type="compositionally biased region" description="Low complexity" evidence="9">
    <location>
        <begin position="1331"/>
        <end position="1341"/>
    </location>
</feature>
<dbReference type="Pfam" id="PF13499">
    <property type="entry name" value="EF-hand_7"/>
    <property type="match status" value="1"/>
</dbReference>
<dbReference type="GO" id="GO:0030479">
    <property type="term" value="C:actin cortical patch"/>
    <property type="evidence" value="ECO:0007669"/>
    <property type="project" value="UniProtKB-ARBA"/>
</dbReference>
<dbReference type="CDD" id="cd00051">
    <property type="entry name" value="EFh"/>
    <property type="match status" value="1"/>
</dbReference>
<feature type="domain" description="EF-hand" evidence="14">
    <location>
        <begin position="336"/>
        <end position="371"/>
    </location>
</feature>
<dbReference type="InterPro" id="IPR022968">
    <property type="entry name" value="Tsr3-like"/>
</dbReference>
<dbReference type="GO" id="GO:0005635">
    <property type="term" value="C:nuclear envelope"/>
    <property type="evidence" value="ECO:0007669"/>
    <property type="project" value="UniProtKB-ARBA"/>
</dbReference>
<dbReference type="Pfam" id="PF04034">
    <property type="entry name" value="Ribo_biogen_C"/>
    <property type="match status" value="1"/>
</dbReference>
<dbReference type="FunFam" id="3.10.450.50:FF:000005">
    <property type="entry name" value="Nuclear transport factor 2"/>
    <property type="match status" value="1"/>
</dbReference>
<feature type="region of interest" description="Disordered" evidence="9">
    <location>
        <begin position="217"/>
        <end position="298"/>
    </location>
</feature>
<dbReference type="FunFam" id="1.10.418.10:FF:000027">
    <property type="entry name" value="Probable fimbrin"/>
    <property type="match status" value="1"/>
</dbReference>
<dbReference type="InterPro" id="IPR007209">
    <property type="entry name" value="RNaseL-inhib-like_metal-bd_dom"/>
</dbReference>
<dbReference type="GO" id="GO:0032432">
    <property type="term" value="C:actin filament bundle"/>
    <property type="evidence" value="ECO:0007669"/>
    <property type="project" value="TreeGrafter"/>
</dbReference>
<proteinExistence type="inferred from homology"/>
<dbReference type="Gene3D" id="1.10.10.750">
    <property type="entry name" value="Ypt/Rab-GAP domain of gyp1p, domain 1"/>
    <property type="match status" value="1"/>
</dbReference>
<feature type="domain" description="Calponin-homology (CH)" evidence="11">
    <location>
        <begin position="786"/>
        <end position="898"/>
    </location>
</feature>
<evidence type="ECO:0000256" key="7">
    <source>
        <dbReference type="ARBA" id="ARBA00026247"/>
    </source>
</evidence>
<dbReference type="Gene3D" id="3.10.450.50">
    <property type="match status" value="1"/>
</dbReference>
<dbReference type="OrthoDB" id="431378at2759"/>
<dbReference type="CDD" id="cd21300">
    <property type="entry name" value="CH_FIMB_rpt3"/>
    <property type="match status" value="1"/>
</dbReference>
<dbReference type="InterPro" id="IPR002075">
    <property type="entry name" value="NTF2_dom"/>
</dbReference>
<dbReference type="InterPro" id="IPR018247">
    <property type="entry name" value="EF_Hand_1_Ca_BS"/>
</dbReference>
<feature type="compositionally biased region" description="Basic and acidic residues" evidence="9">
    <location>
        <begin position="12"/>
        <end position="21"/>
    </location>
</feature>
<dbReference type="GO" id="GO:0005509">
    <property type="term" value="F:calcium ion binding"/>
    <property type="evidence" value="ECO:0007669"/>
    <property type="project" value="InterPro"/>
</dbReference>
<dbReference type="PROSITE" id="PS50177">
    <property type="entry name" value="NTF2_DOMAIN"/>
    <property type="match status" value="1"/>
</dbReference>
<dbReference type="Pfam" id="PF02136">
    <property type="entry name" value="NTF2"/>
    <property type="match status" value="1"/>
</dbReference>
<feature type="domain" description="Calponin-homology (CH)" evidence="11">
    <location>
        <begin position="399"/>
        <end position="515"/>
    </location>
</feature>
<dbReference type="GO" id="GO:0110009">
    <property type="term" value="P:formin-nucleated actin cable organization"/>
    <property type="evidence" value="ECO:0007669"/>
    <property type="project" value="UniProtKB-ARBA"/>
</dbReference>
<dbReference type="CDD" id="cd00780">
    <property type="entry name" value="NTF2"/>
    <property type="match status" value="1"/>
</dbReference>
<dbReference type="InterPro" id="IPR016181">
    <property type="entry name" value="Acyl_CoA_acyltransferase"/>
</dbReference>
<dbReference type="GO" id="GO:0051639">
    <property type="term" value="P:actin filament network formation"/>
    <property type="evidence" value="ECO:0007669"/>
    <property type="project" value="TreeGrafter"/>
</dbReference>
<dbReference type="PROSITE" id="PS00018">
    <property type="entry name" value="EF_HAND_1"/>
    <property type="match status" value="1"/>
</dbReference>
<dbReference type="FunFam" id="1.10.418.10:FF:000016">
    <property type="entry name" value="Probable fimbrin"/>
    <property type="match status" value="1"/>
</dbReference>
<dbReference type="FunFam" id="1.10.418.10:FF:000010">
    <property type="entry name" value="Plastin-3 isoform 1"/>
    <property type="match status" value="1"/>
</dbReference>
<evidence type="ECO:0000256" key="5">
    <source>
        <dbReference type="ARBA" id="ARBA00022837"/>
    </source>
</evidence>
<feature type="region of interest" description="Disordered" evidence="9">
    <location>
        <begin position="1317"/>
        <end position="1359"/>
    </location>
</feature>
<feature type="transmembrane region" description="Helical" evidence="10">
    <location>
        <begin position="1094"/>
        <end position="1111"/>
    </location>
</feature>
<dbReference type="CDD" id="cd21294">
    <property type="entry name" value="CH_FIMB_rpt1"/>
    <property type="match status" value="1"/>
</dbReference>
<dbReference type="HAMAP" id="MF_01116">
    <property type="entry name" value="TSR3"/>
    <property type="match status" value="1"/>
</dbReference>
<dbReference type="GO" id="GO:0051017">
    <property type="term" value="P:actin filament bundle assembly"/>
    <property type="evidence" value="ECO:0007669"/>
    <property type="project" value="InterPro"/>
</dbReference>
<feature type="domain" description="EF-hand" evidence="14">
    <location>
        <begin position="300"/>
        <end position="335"/>
    </location>
</feature>
<feature type="region of interest" description="Disordered" evidence="9">
    <location>
        <begin position="1"/>
        <end position="37"/>
    </location>
</feature>
<dbReference type="Proteomes" id="UP000242875">
    <property type="component" value="Unassembled WGS sequence"/>
</dbReference>
<name>A0A261Y061_9FUNG</name>
<keyword evidence="17" id="KW-1185">Reference proteome</keyword>
<feature type="compositionally biased region" description="Acidic residues" evidence="9">
    <location>
        <begin position="223"/>
        <end position="237"/>
    </location>
</feature>
<dbReference type="GO" id="GO:0006606">
    <property type="term" value="P:protein import into nucleus"/>
    <property type="evidence" value="ECO:0007669"/>
    <property type="project" value="UniProtKB-ARBA"/>
</dbReference>
<dbReference type="NCBIfam" id="NF002621">
    <property type="entry name" value="PRK02287.1"/>
    <property type="match status" value="1"/>
</dbReference>
<dbReference type="PROSITE" id="PS50222">
    <property type="entry name" value="EF_HAND_2"/>
    <property type="match status" value="2"/>
</dbReference>
<dbReference type="InterPro" id="IPR032710">
    <property type="entry name" value="NTF2-like_dom_sf"/>
</dbReference>
<dbReference type="Pfam" id="PF04068">
    <property type="entry name" value="Fer4_RLI"/>
    <property type="match status" value="1"/>
</dbReference>
<sequence>MGRKGSRANTRQVERRRERSPHLFAESQADLAEEGADSSKIPVPVAMWDFKHCDPKRCSGVKLARLGMVKTLKVTSKFRGIVMSPVGKKAVSPADRELVANHGLAVVDCSWAKLDEVPFSRIQGPGDRLLPYLVATNPVNYGKPWRLNCAEALAAAFYIVGMPEYGDELLAKFKWGHAFKKVNGELLAKYAKCTDSAEVVEVQNEWLKMMEDEYKDAHKQPVEGDEDRNGDEGEDDLLFQNPNHARHLKLSAISDEDEEEEGESEGEGEIDASENELEEEDDHKEDSTDKEDDDDNAQVNDINNLIDAFAACDLDQDGYIDHKELQQACKDSGVSSNYDEIRATLKEVNVNSSGKIEVDEFVELASKLKEGAAKGAFDVHKHKITVTGSNQNTTHTINEDERTEFTRHINGVLAGDQHVGDRLPIPTDTMQLFDECRDGLILCKLINDAVPDTIDERVLNTTKINPFKMTENNNIAINSAKAIGCSVVNIGSQDIMDGREHLILGLIWQIIKRGLLSKIDIKLHPELYRLLEEDETLEEFLRLPPEQILLRWFNYHLKAANWERTVTNFTKDVSDGENYTVLLNQLEPSQCSRAPLQERDLMKRAEMVLQNADKLGCRKYLTPKAMVAGNPKLNLAFVAHLFNTHPGLDPLTEEEAPEIEDFDAEGEREARVYTLWLNSLDVDPGVYNLFEDLKDGTILLQAYDKVIPGSVNWKRVSRKQPLSRFKAVENCNYCVELGQQARFSLVNIQGADITDGSRTLTLGLVWQMMRENIIQTLQSLSKGGKPVTDMGMVRWANETVRRGGKSSKMTSFKDTSLKSGVFFLDVLNGMKPGYVDYNLVTRGATDDEAFNNAKLAISIARKLGATIFLVPEDIVEVRAKMTFATNKQGLAPLYKEHSMMSFEGQQFQGSQAIMEKLTNLPFQKVQHKIASCDAQPSNPQVASLLVVVTGQLLIDEETNPMHFSQTFQLIPEGSSYWVYNDVFRLNYGDKPVVLVGKAREQDVVDESKPDKKRKGPSGSPEVRLRAYREGDLKQVQYIFVSTYFNLVPYGVKYRSMLPVYWILLIAFFIHVQSFVPGLLAFYDIPIWFDMWLRGFIGVAIFAMAAAAIFFYEDRIVTTAKVESALQNDMKDPEEYYLGFEKRQGPAENVKEDNASSKNVIKTRKDPSELSHSMFWVLTVSDLQVGIIGIDQHKKDLYDTRNPTRLIEPAHADNEATVKRWAVRLEYQNYGLSTLLMNRAIWYCNENGIDYLYAETDEVQELAAELLQKKYDFVEVHVEDTGLWRGTAGNAVKTRYRLDVVNSHHSLVAGSMSYEPYNEQAEHDDTPSETGSSVSQPSTVSSRADQHHQESTNDQDGYELDEDEVDDQRRLDALMNKALAYAESDEEAEDNRTADQKHISMKSETPVPDVAEGERTPEPGAVEAEQAKTLGSLQVDTVLQETTDEFITLEKASTPQSQDASSGDVKPLSPSQSSPSGRKGSLGSRIAAFEPKSPDTTPSPIVSPARRSRSGSTVQKPAWLVDQAQPQTSAKISQIKEEDAQAEKEEQTDTLASTPSLQQATSESLERALPENVPLESQLTNSIMASMSQTTTKPQMRVRRGRSGTVSQANLAAATHLTMLPQMTPEQPEHGEEEQVSSTNKALPIIPTDKPRLDTINEGKAATFNDLRQSFRQSIQQQPSQPTTLNDRASVIARRRVSIRNSIVSQIAQPQSKGKSQHAASASLSSVASIASSLGGVDPSYDMLLARLEAQNQVLSRSDTRTLMMAEQNREELKDGFQRLYEHSKAESSENQGTVDWGKSSRRLVVSDFSYVAKSQPKLLTKHLQAGVPPELRGLLWQLFSRSKESPELEFLYTELLKEDTPFKGMILRDVGRTFPHVEYFKESEGRGQTAMANLLKAYALLDNEVGYCQGLAFIAGVLLLN</sequence>
<keyword evidence="10" id="KW-0472">Membrane</keyword>
<dbReference type="GO" id="GO:0006364">
    <property type="term" value="P:rRNA processing"/>
    <property type="evidence" value="ECO:0007669"/>
    <property type="project" value="InterPro"/>
</dbReference>
<dbReference type="SUPFAM" id="SSF47923">
    <property type="entry name" value="Ypt/Rab-GAP domain of gyp1p"/>
    <property type="match status" value="1"/>
</dbReference>
<dbReference type="SUPFAM" id="SSF47576">
    <property type="entry name" value="Calponin-homology domain, CH-domain"/>
    <property type="match status" value="1"/>
</dbReference>
<dbReference type="PANTHER" id="PTHR19961">
    <property type="entry name" value="FIMBRIN/PLASTIN"/>
    <property type="match status" value="1"/>
</dbReference>
<evidence type="ECO:0000256" key="10">
    <source>
        <dbReference type="SAM" id="Phobius"/>
    </source>
</evidence>
<comment type="subcellular location">
    <subcellularLocation>
        <location evidence="1">Cytoplasm</location>
    </subcellularLocation>
</comment>
<dbReference type="PROSITE" id="PS50021">
    <property type="entry name" value="CH"/>
    <property type="match status" value="4"/>
</dbReference>
<feature type="transmembrane region" description="Helical" evidence="10">
    <location>
        <begin position="1059"/>
        <end position="1082"/>
    </location>
</feature>
<dbReference type="Gene3D" id="1.10.8.270">
    <property type="entry name" value="putative rabgap domain of human tbc1 domain family member 14 like domains"/>
    <property type="match status" value="1"/>
</dbReference>
<feature type="domain" description="Calponin-homology (CH)" evidence="11">
    <location>
        <begin position="543"/>
        <end position="646"/>
    </location>
</feature>
<dbReference type="PROSITE" id="PS51186">
    <property type="entry name" value="GNAT"/>
    <property type="match status" value="1"/>
</dbReference>
<feature type="compositionally biased region" description="Acidic residues" evidence="9">
    <location>
        <begin position="254"/>
        <end position="296"/>
    </location>
</feature>
<dbReference type="Gene3D" id="1.10.238.10">
    <property type="entry name" value="EF-hand"/>
    <property type="match status" value="1"/>
</dbReference>
<dbReference type="InterPro" id="IPR002048">
    <property type="entry name" value="EF_hand_dom"/>
</dbReference>
<dbReference type="Pfam" id="PF00307">
    <property type="entry name" value="CH"/>
    <property type="match status" value="3"/>
</dbReference>
<evidence type="ECO:0000256" key="6">
    <source>
        <dbReference type="ARBA" id="ARBA00023203"/>
    </source>
</evidence>
<dbReference type="FunFam" id="1.10.418.10:FF:000042">
    <property type="entry name" value="Fimbrin, putative"/>
    <property type="match status" value="1"/>
</dbReference>
<feature type="non-terminal residue" evidence="16">
    <location>
        <position position="1921"/>
    </location>
</feature>
<keyword evidence="2" id="KW-0963">Cytoplasm</keyword>
<evidence type="ECO:0000259" key="14">
    <source>
        <dbReference type="PROSITE" id="PS50222"/>
    </source>
</evidence>
<keyword evidence="5" id="KW-0106">Calcium</keyword>